<feature type="transmembrane region" description="Helical" evidence="1">
    <location>
        <begin position="111"/>
        <end position="135"/>
    </location>
</feature>
<reference evidence="2" key="1">
    <citation type="submission" date="2022-08" db="EMBL/GenBank/DDBJ databases">
        <title>Genomic Encyclopedia of Type Strains, Phase V (KMG-V): Genome sequencing to study the core and pangenomes of soil and plant-associated prokaryotes.</title>
        <authorList>
            <person name="Whitman W."/>
        </authorList>
    </citation>
    <scope>NUCLEOTIDE SEQUENCE</scope>
    <source>
        <strain evidence="2">SP2016B</strain>
    </source>
</reference>
<protein>
    <submittedName>
        <fullName evidence="2">Uncharacterized protein</fullName>
    </submittedName>
</protein>
<feature type="transmembrane region" description="Helical" evidence="1">
    <location>
        <begin position="87"/>
        <end position="104"/>
    </location>
</feature>
<accession>A0A9X2RAS9</accession>
<dbReference type="RefSeq" id="WP_259083325.1">
    <property type="nucleotide sequence ID" value="NZ_JANTYZ010000002.1"/>
</dbReference>
<keyword evidence="1" id="KW-0812">Transmembrane</keyword>
<keyword evidence="1" id="KW-1133">Transmembrane helix</keyword>
<sequence>MDFDTRPYYLQRIAPLIAKRAFLVGLFVISYLIFFLPVRSWVASEVMKPILTEVDTQRSEQYSVDSFGRGISVQRINRAGRGAKMETPIGGFFVLAGMFLIAIYPRHPYWLYVAAYQLGLGTLMFGMLVIGVGWAEWGFTVFWFLDGEFYRGTSLALPFLLLRADGCALFGAVASGAGPSETKGSED</sequence>
<evidence type="ECO:0000313" key="2">
    <source>
        <dbReference type="EMBL" id="MCS3864639.1"/>
    </source>
</evidence>
<keyword evidence="1" id="KW-0472">Membrane</keyword>
<proteinExistence type="predicted"/>
<organism evidence="2 3">
    <name type="scientific">Salinibacter ruber</name>
    <dbReference type="NCBI Taxonomy" id="146919"/>
    <lineage>
        <taxon>Bacteria</taxon>
        <taxon>Pseudomonadati</taxon>
        <taxon>Rhodothermota</taxon>
        <taxon>Rhodothermia</taxon>
        <taxon>Rhodothermales</taxon>
        <taxon>Salinibacteraceae</taxon>
        <taxon>Salinibacter</taxon>
    </lineage>
</organism>
<evidence type="ECO:0000256" key="1">
    <source>
        <dbReference type="SAM" id="Phobius"/>
    </source>
</evidence>
<name>A0A9X2RAS9_9BACT</name>
<dbReference type="EMBL" id="JANTYZ010000002">
    <property type="protein sequence ID" value="MCS3864639.1"/>
    <property type="molecule type" value="Genomic_DNA"/>
</dbReference>
<comment type="caution">
    <text evidence="2">The sequence shown here is derived from an EMBL/GenBank/DDBJ whole genome shotgun (WGS) entry which is preliminary data.</text>
</comment>
<gene>
    <name evidence="2" type="ORF">GGP82_001185</name>
</gene>
<evidence type="ECO:0000313" key="3">
    <source>
        <dbReference type="Proteomes" id="UP001155034"/>
    </source>
</evidence>
<dbReference type="Proteomes" id="UP001155034">
    <property type="component" value="Unassembled WGS sequence"/>
</dbReference>
<feature type="transmembrane region" description="Helical" evidence="1">
    <location>
        <begin position="21"/>
        <end position="42"/>
    </location>
</feature>
<dbReference type="AlphaFoldDB" id="A0A9X2RAS9"/>